<dbReference type="EMBL" id="MN739590">
    <property type="protein sequence ID" value="QHT14803.1"/>
    <property type="molecule type" value="Genomic_DNA"/>
</dbReference>
<dbReference type="SUPFAM" id="SSF53335">
    <property type="entry name" value="S-adenosyl-L-methionine-dependent methyltransferases"/>
    <property type="match status" value="1"/>
</dbReference>
<accession>A0A6C0DEC1</accession>
<reference evidence="2" key="1">
    <citation type="journal article" date="2020" name="Nature">
        <title>Giant virus diversity and host interactions through global metagenomics.</title>
        <authorList>
            <person name="Schulz F."/>
            <person name="Roux S."/>
            <person name="Paez-Espino D."/>
            <person name="Jungbluth S."/>
            <person name="Walsh D.A."/>
            <person name="Denef V.J."/>
            <person name="McMahon K.D."/>
            <person name="Konstantinidis K.T."/>
            <person name="Eloe-Fadrosh E.A."/>
            <person name="Kyrpides N.C."/>
            <person name="Woyke T."/>
        </authorList>
    </citation>
    <scope>NUCLEOTIDE SEQUENCE</scope>
    <source>
        <strain evidence="2">GVMAG-M-3300023174-141</strain>
    </source>
</reference>
<dbReference type="InterPro" id="IPR029063">
    <property type="entry name" value="SAM-dependent_MTases_sf"/>
</dbReference>
<sequence>MKIFLDVGAHIGQTLEEVIRPEHGFDKIHAFEPSSVAYKNLDSYRSNSVELHQIGLSNRSGSVMLYDTGTDAASVYEDKVDLIHRHHVETIQLQEASQWIIEHTQPDDTIYMKLNCEGSECDIIENLIQTGVYDRISYIMIDFDVRKIPSQIHRQHEILTMLNGKRNFNVSNDVMIGPTHQDRTRNWLSLCSNAS</sequence>
<evidence type="ECO:0000313" key="2">
    <source>
        <dbReference type="EMBL" id="QHT14803.1"/>
    </source>
</evidence>
<feature type="domain" description="Methyltransferase FkbM" evidence="1">
    <location>
        <begin position="6"/>
        <end position="162"/>
    </location>
</feature>
<dbReference type="InterPro" id="IPR006342">
    <property type="entry name" value="FkbM_mtfrase"/>
</dbReference>
<proteinExistence type="predicted"/>
<dbReference type="NCBIfam" id="TIGR01444">
    <property type="entry name" value="fkbM_fam"/>
    <property type="match status" value="1"/>
</dbReference>
<name>A0A6C0DEC1_9ZZZZ</name>
<organism evidence="2">
    <name type="scientific">viral metagenome</name>
    <dbReference type="NCBI Taxonomy" id="1070528"/>
    <lineage>
        <taxon>unclassified sequences</taxon>
        <taxon>metagenomes</taxon>
        <taxon>organismal metagenomes</taxon>
    </lineage>
</organism>
<evidence type="ECO:0000259" key="1">
    <source>
        <dbReference type="Pfam" id="PF05050"/>
    </source>
</evidence>
<dbReference type="Gene3D" id="3.40.50.150">
    <property type="entry name" value="Vaccinia Virus protein VP39"/>
    <property type="match status" value="1"/>
</dbReference>
<dbReference type="Pfam" id="PF05050">
    <property type="entry name" value="Methyltransf_21"/>
    <property type="match status" value="1"/>
</dbReference>
<dbReference type="AlphaFoldDB" id="A0A6C0DEC1"/>
<protein>
    <recommendedName>
        <fullName evidence="1">Methyltransferase FkbM domain-containing protein</fullName>
    </recommendedName>
</protein>